<organism evidence="8 9">
    <name type="scientific">Halteria grandinella</name>
    <dbReference type="NCBI Taxonomy" id="5974"/>
    <lineage>
        <taxon>Eukaryota</taxon>
        <taxon>Sar</taxon>
        <taxon>Alveolata</taxon>
        <taxon>Ciliophora</taxon>
        <taxon>Intramacronucleata</taxon>
        <taxon>Spirotrichea</taxon>
        <taxon>Stichotrichia</taxon>
        <taxon>Sporadotrichida</taxon>
        <taxon>Halteriidae</taxon>
        <taxon>Halteria</taxon>
    </lineage>
</organism>
<evidence type="ECO:0000259" key="6">
    <source>
        <dbReference type="PROSITE" id="PS50054"/>
    </source>
</evidence>
<dbReference type="Proteomes" id="UP000785679">
    <property type="component" value="Unassembled WGS sequence"/>
</dbReference>
<dbReference type="CDD" id="cd14498">
    <property type="entry name" value="DSP"/>
    <property type="match status" value="1"/>
</dbReference>
<dbReference type="SMART" id="SM00195">
    <property type="entry name" value="DSPc"/>
    <property type="match status" value="1"/>
</dbReference>
<evidence type="ECO:0000256" key="2">
    <source>
        <dbReference type="ARBA" id="ARBA00013064"/>
    </source>
</evidence>
<dbReference type="InterPro" id="IPR016130">
    <property type="entry name" value="Tyr_Pase_AS"/>
</dbReference>
<evidence type="ECO:0000256" key="4">
    <source>
        <dbReference type="ARBA" id="ARBA00022912"/>
    </source>
</evidence>
<dbReference type="PROSITE" id="PS50056">
    <property type="entry name" value="TYR_PHOSPHATASE_2"/>
    <property type="match status" value="1"/>
</dbReference>
<evidence type="ECO:0000256" key="5">
    <source>
        <dbReference type="PIRSR" id="PIRSR000941-50"/>
    </source>
</evidence>
<dbReference type="InterPro" id="IPR000387">
    <property type="entry name" value="Tyr_Pase_dom"/>
</dbReference>
<dbReference type="InterPro" id="IPR016278">
    <property type="entry name" value="DUSP12"/>
</dbReference>
<keyword evidence="9" id="KW-1185">Reference proteome</keyword>
<evidence type="ECO:0000313" key="8">
    <source>
        <dbReference type="EMBL" id="TNV77468.1"/>
    </source>
</evidence>
<feature type="active site" description="Phosphocysteine intermediate" evidence="5">
    <location>
        <position position="85"/>
    </location>
</feature>
<dbReference type="AlphaFoldDB" id="A0A8J8NLH0"/>
<sequence length="313" mass="35179">MTQIIPYLFLGDMDLAQDKESLSIINCKHILHCTNTFKPCFESDFNYKALSINDMPQENLLLLFDDAIDFIKHAIDSEETIYVHCNAGVSRSASFVIAYFIREHGLTFEEALNFVKAKRGCVFPNYGFQKQLQQYAKTVASSKKGSDSGKGGAGDIASVLPSTAAVDLQAMFSQPPPMTSIEESKEQPAVAEAPKPVEAEAVQKLQYSCKKCRKVLFSEDNLEEHMSKVKAYNTKTHSLREVSQECSSIFLEQMDWIVIEDESEQMGKISCPKCQEKIGKYYIYGAQCSCGRWVAPGYQIHKSKVDEIRPFVL</sequence>
<evidence type="ECO:0000313" key="9">
    <source>
        <dbReference type="Proteomes" id="UP000785679"/>
    </source>
</evidence>
<dbReference type="PANTHER" id="PTHR45848">
    <property type="entry name" value="DUAL SPECIFICITY PROTEIN PHOSPHATASE 12 FAMILY MEMBER"/>
    <property type="match status" value="1"/>
</dbReference>
<reference evidence="8" key="1">
    <citation type="submission" date="2019-06" db="EMBL/GenBank/DDBJ databases">
        <authorList>
            <person name="Zheng W."/>
        </authorList>
    </citation>
    <scope>NUCLEOTIDE SEQUENCE</scope>
    <source>
        <strain evidence="8">QDHG01</strain>
    </source>
</reference>
<dbReference type="PANTHER" id="PTHR45848:SF4">
    <property type="entry name" value="DUAL SPECIFICITY PROTEIN PHOSPHATASE 12"/>
    <property type="match status" value="1"/>
</dbReference>
<dbReference type="GO" id="GO:0004725">
    <property type="term" value="F:protein tyrosine phosphatase activity"/>
    <property type="evidence" value="ECO:0007669"/>
    <property type="project" value="UniProtKB-EC"/>
</dbReference>
<evidence type="ECO:0000256" key="3">
    <source>
        <dbReference type="ARBA" id="ARBA00022801"/>
    </source>
</evidence>
<keyword evidence="3" id="KW-0378">Hydrolase</keyword>
<dbReference type="PROSITE" id="PS00383">
    <property type="entry name" value="TYR_PHOSPHATASE_1"/>
    <property type="match status" value="1"/>
</dbReference>
<dbReference type="InterPro" id="IPR000340">
    <property type="entry name" value="Dual-sp_phosphatase_cat-dom"/>
</dbReference>
<proteinExistence type="inferred from homology"/>
<comment type="caution">
    <text evidence="8">The sequence shown here is derived from an EMBL/GenBank/DDBJ whole genome shotgun (WGS) entry which is preliminary data.</text>
</comment>
<evidence type="ECO:0000256" key="1">
    <source>
        <dbReference type="ARBA" id="ARBA00008601"/>
    </source>
</evidence>
<evidence type="ECO:0000259" key="7">
    <source>
        <dbReference type="PROSITE" id="PS50056"/>
    </source>
</evidence>
<dbReference type="Pfam" id="PF00782">
    <property type="entry name" value="DSPc"/>
    <property type="match status" value="1"/>
</dbReference>
<protein>
    <recommendedName>
        <fullName evidence="2">protein-tyrosine-phosphatase</fullName>
        <ecNumber evidence="2">3.1.3.48</ecNumber>
    </recommendedName>
</protein>
<feature type="domain" description="Tyrosine-protein phosphatase" evidence="6">
    <location>
        <begin position="1"/>
        <end position="141"/>
    </location>
</feature>
<dbReference type="GO" id="GO:0008138">
    <property type="term" value="F:protein tyrosine/serine/threonine phosphatase activity"/>
    <property type="evidence" value="ECO:0007669"/>
    <property type="project" value="InterPro"/>
</dbReference>
<dbReference type="EC" id="3.1.3.48" evidence="2"/>
<comment type="similarity">
    <text evidence="1">Belongs to the protein-tyrosine phosphatase family. Non-receptor class dual specificity subfamily.</text>
</comment>
<dbReference type="PIRSF" id="PIRSF000941">
    <property type="entry name" value="DUSP12"/>
    <property type="match status" value="1"/>
</dbReference>
<dbReference type="SUPFAM" id="SSF52799">
    <property type="entry name" value="(Phosphotyrosine protein) phosphatases II"/>
    <property type="match status" value="1"/>
</dbReference>
<gene>
    <name evidence="8" type="ORF">FGO68_gene12508</name>
</gene>
<dbReference type="OrthoDB" id="295580at2759"/>
<dbReference type="EMBL" id="RRYP01011860">
    <property type="protein sequence ID" value="TNV77468.1"/>
    <property type="molecule type" value="Genomic_DNA"/>
</dbReference>
<dbReference type="InterPro" id="IPR020422">
    <property type="entry name" value="TYR_PHOSPHATASE_DUAL_dom"/>
</dbReference>
<name>A0A8J8NLH0_HALGN</name>
<accession>A0A8J8NLH0</accession>
<dbReference type="Gene3D" id="3.90.190.10">
    <property type="entry name" value="Protein tyrosine phosphatase superfamily"/>
    <property type="match status" value="1"/>
</dbReference>
<dbReference type="InterPro" id="IPR029021">
    <property type="entry name" value="Prot-tyrosine_phosphatase-like"/>
</dbReference>
<feature type="domain" description="Tyrosine specific protein phosphatases" evidence="7">
    <location>
        <begin position="65"/>
        <end position="119"/>
    </location>
</feature>
<dbReference type="PROSITE" id="PS50054">
    <property type="entry name" value="TYR_PHOSPHATASE_DUAL"/>
    <property type="match status" value="1"/>
</dbReference>
<keyword evidence="4" id="KW-0904">Protein phosphatase</keyword>